<comment type="caution">
    <text evidence="2">The sequence shown here is derived from an EMBL/GenBank/DDBJ whole genome shotgun (WGS) entry which is preliminary data.</text>
</comment>
<keyword evidence="3" id="KW-1185">Reference proteome</keyword>
<evidence type="ECO:0000313" key="3">
    <source>
        <dbReference type="Proteomes" id="UP000266841"/>
    </source>
</evidence>
<sequence length="337" mass="36025">MTDRRGRILGDTMAADSQAKVTTGRSSADQKLARVAFANQIAAARRARALCRQITRYWRADLPTIAGSRGRRAGEGMPYPHGTQAPTPPYRTMSSSIGATTVATVAGKVPLFGNDDDADQQASFSPQGMISQAHKSTTGKPRPDRAYRAHLDGHASFERHTLRLCTEAAAADIHARARGKAFKRTDAAADTIMAARQRSQPWRTSPTNELTVGSIGLAAEHQPRHGRYAPDTHHPAAHQGGCTTTTSSTNQSGMEWWNAAVTEDADNGWFPHDEALQRLVLDKKADIGDLFPAVASEVTYASKGARGSAATTRASSGHLVVAAARGRHTGIPVRGMS</sequence>
<dbReference type="EMBL" id="AGNL01003483">
    <property type="protein sequence ID" value="EJK74634.1"/>
    <property type="molecule type" value="Genomic_DNA"/>
</dbReference>
<dbReference type="Proteomes" id="UP000266841">
    <property type="component" value="Unassembled WGS sequence"/>
</dbReference>
<proteinExistence type="predicted"/>
<gene>
    <name evidence="2" type="ORF">THAOC_03677</name>
</gene>
<reference evidence="2 3" key="1">
    <citation type="journal article" date="2012" name="Genome Biol.">
        <title>Genome and low-iron response of an oceanic diatom adapted to chronic iron limitation.</title>
        <authorList>
            <person name="Lommer M."/>
            <person name="Specht M."/>
            <person name="Roy A.S."/>
            <person name="Kraemer L."/>
            <person name="Andreson R."/>
            <person name="Gutowska M.A."/>
            <person name="Wolf J."/>
            <person name="Bergner S.V."/>
            <person name="Schilhabel M.B."/>
            <person name="Klostermeier U.C."/>
            <person name="Beiko R.G."/>
            <person name="Rosenstiel P."/>
            <person name="Hippler M."/>
            <person name="Laroche J."/>
        </authorList>
    </citation>
    <scope>NUCLEOTIDE SEQUENCE [LARGE SCALE GENOMIC DNA]</scope>
    <source>
        <strain evidence="2 3">CCMP1005</strain>
    </source>
</reference>
<feature type="compositionally biased region" description="Polar residues" evidence="1">
    <location>
        <begin position="241"/>
        <end position="250"/>
    </location>
</feature>
<protein>
    <submittedName>
        <fullName evidence="2">Uncharacterized protein</fullName>
    </submittedName>
</protein>
<feature type="region of interest" description="Disordered" evidence="1">
    <location>
        <begin position="118"/>
        <end position="144"/>
    </location>
</feature>
<name>K0TBY7_THAOC</name>
<accession>K0TBY7</accession>
<feature type="region of interest" description="Disordered" evidence="1">
    <location>
        <begin position="225"/>
        <end position="250"/>
    </location>
</feature>
<organism evidence="2 3">
    <name type="scientific">Thalassiosira oceanica</name>
    <name type="common">Marine diatom</name>
    <dbReference type="NCBI Taxonomy" id="159749"/>
    <lineage>
        <taxon>Eukaryota</taxon>
        <taxon>Sar</taxon>
        <taxon>Stramenopiles</taxon>
        <taxon>Ochrophyta</taxon>
        <taxon>Bacillariophyta</taxon>
        <taxon>Coscinodiscophyceae</taxon>
        <taxon>Thalassiosirophycidae</taxon>
        <taxon>Thalassiosirales</taxon>
        <taxon>Thalassiosiraceae</taxon>
        <taxon>Thalassiosira</taxon>
    </lineage>
</organism>
<dbReference type="AlphaFoldDB" id="K0TBY7"/>
<feature type="compositionally biased region" description="Polar residues" evidence="1">
    <location>
        <begin position="120"/>
        <end position="139"/>
    </location>
</feature>
<evidence type="ECO:0000313" key="2">
    <source>
        <dbReference type="EMBL" id="EJK74634.1"/>
    </source>
</evidence>
<evidence type="ECO:0000256" key="1">
    <source>
        <dbReference type="SAM" id="MobiDB-lite"/>
    </source>
</evidence>